<dbReference type="NCBIfam" id="TIGR01733">
    <property type="entry name" value="AA-adenyl-dom"/>
    <property type="match status" value="1"/>
</dbReference>
<comment type="similarity">
    <text evidence="2">Belongs to the ATP-dependent AMP-binding enzyme family.</text>
</comment>
<dbReference type="InterPro" id="IPR000873">
    <property type="entry name" value="AMP-dep_synth/lig_dom"/>
</dbReference>
<dbReference type="GO" id="GO:0043041">
    <property type="term" value="P:amino acid activation for nonribosomal peptide biosynthetic process"/>
    <property type="evidence" value="ECO:0007669"/>
    <property type="project" value="TreeGrafter"/>
</dbReference>
<dbReference type="PROSITE" id="PS50075">
    <property type="entry name" value="CARRIER"/>
    <property type="match status" value="2"/>
</dbReference>
<feature type="compositionally biased region" description="Low complexity" evidence="5">
    <location>
        <begin position="1892"/>
        <end position="1933"/>
    </location>
</feature>
<dbReference type="GO" id="GO:0031177">
    <property type="term" value="F:phosphopantetheine binding"/>
    <property type="evidence" value="ECO:0007669"/>
    <property type="project" value="InterPro"/>
</dbReference>
<dbReference type="FunFam" id="3.30.300.30:FF:000010">
    <property type="entry name" value="Enterobactin synthetase component F"/>
    <property type="match status" value="1"/>
</dbReference>
<dbReference type="InterPro" id="IPR001242">
    <property type="entry name" value="Condensation_dom"/>
</dbReference>
<dbReference type="Gene3D" id="3.40.50.12780">
    <property type="entry name" value="N-terminal domain of ligase-like"/>
    <property type="match status" value="1"/>
</dbReference>
<dbReference type="Gene3D" id="2.30.38.10">
    <property type="entry name" value="Luciferase, Domain 3"/>
    <property type="match status" value="1"/>
</dbReference>
<dbReference type="InterPro" id="IPR010071">
    <property type="entry name" value="AA_adenyl_dom"/>
</dbReference>
<dbReference type="InterPro" id="IPR009081">
    <property type="entry name" value="PP-bd_ACP"/>
</dbReference>
<feature type="compositionally biased region" description="Basic and acidic residues" evidence="5">
    <location>
        <begin position="2231"/>
        <end position="2249"/>
    </location>
</feature>
<dbReference type="Pfam" id="PF00550">
    <property type="entry name" value="PP-binding"/>
    <property type="match status" value="2"/>
</dbReference>
<gene>
    <name evidence="7" type="ORF">HA039_20615</name>
</gene>
<dbReference type="Gene3D" id="1.10.1200.10">
    <property type="entry name" value="ACP-like"/>
    <property type="match status" value="1"/>
</dbReference>
<dbReference type="SUPFAM" id="SSF47336">
    <property type="entry name" value="ACP-like"/>
    <property type="match status" value="2"/>
</dbReference>
<keyword evidence="8" id="KW-1185">Reference proteome</keyword>
<evidence type="ECO:0000256" key="1">
    <source>
        <dbReference type="ARBA" id="ARBA00001957"/>
    </source>
</evidence>
<feature type="domain" description="Carrier" evidence="6">
    <location>
        <begin position="1035"/>
        <end position="1109"/>
    </location>
</feature>
<comment type="cofactor">
    <cofactor evidence="1">
        <name>pantetheine 4'-phosphate</name>
        <dbReference type="ChEBI" id="CHEBI:47942"/>
    </cofactor>
</comment>
<protein>
    <submittedName>
        <fullName evidence="7">Amino acid adenylation domain-containing protein</fullName>
    </submittedName>
</protein>
<feature type="region of interest" description="Disordered" evidence="5">
    <location>
        <begin position="2225"/>
        <end position="2249"/>
    </location>
</feature>
<proteinExistence type="inferred from homology"/>
<dbReference type="GO" id="GO:0017000">
    <property type="term" value="P:antibiotic biosynthetic process"/>
    <property type="evidence" value="ECO:0007669"/>
    <property type="project" value="UniProtKB-ARBA"/>
</dbReference>
<dbReference type="Pfam" id="PF00501">
    <property type="entry name" value="AMP-binding"/>
    <property type="match status" value="2"/>
</dbReference>
<dbReference type="InterPro" id="IPR045851">
    <property type="entry name" value="AMP-bd_C_sf"/>
</dbReference>
<dbReference type="Gene3D" id="3.30.300.30">
    <property type="match status" value="2"/>
</dbReference>
<dbReference type="InterPro" id="IPR036736">
    <property type="entry name" value="ACP-like_sf"/>
</dbReference>
<evidence type="ECO:0000256" key="5">
    <source>
        <dbReference type="SAM" id="MobiDB-lite"/>
    </source>
</evidence>
<dbReference type="Proteomes" id="UP000501179">
    <property type="component" value="Chromosome"/>
</dbReference>
<feature type="domain" description="Carrier" evidence="6">
    <location>
        <begin position="2153"/>
        <end position="2227"/>
    </location>
</feature>
<dbReference type="InterPro" id="IPR023213">
    <property type="entry name" value="CAT-like_dom_sf"/>
</dbReference>
<dbReference type="GO" id="GO:0044550">
    <property type="term" value="P:secondary metabolite biosynthetic process"/>
    <property type="evidence" value="ECO:0007669"/>
    <property type="project" value="TreeGrafter"/>
</dbReference>
<feature type="region of interest" description="Disordered" evidence="5">
    <location>
        <begin position="1891"/>
        <end position="1943"/>
    </location>
</feature>
<feature type="compositionally biased region" description="Low complexity" evidence="5">
    <location>
        <begin position="41"/>
        <end position="56"/>
    </location>
</feature>
<accession>A0A6G9H1K2</accession>
<dbReference type="SUPFAM" id="SSF56801">
    <property type="entry name" value="Acetyl-CoA synthetase-like"/>
    <property type="match status" value="2"/>
</dbReference>
<organism evidence="7 8">
    <name type="scientific">Streptomyces liangshanensis</name>
    <dbReference type="NCBI Taxonomy" id="2717324"/>
    <lineage>
        <taxon>Bacteria</taxon>
        <taxon>Bacillati</taxon>
        <taxon>Actinomycetota</taxon>
        <taxon>Actinomycetes</taxon>
        <taxon>Kitasatosporales</taxon>
        <taxon>Streptomycetaceae</taxon>
        <taxon>Streptomyces</taxon>
    </lineage>
</organism>
<dbReference type="CDD" id="cd19531">
    <property type="entry name" value="LCL_NRPS-like"/>
    <property type="match status" value="1"/>
</dbReference>
<evidence type="ECO:0000313" key="8">
    <source>
        <dbReference type="Proteomes" id="UP000501179"/>
    </source>
</evidence>
<feature type="region of interest" description="Disordered" evidence="5">
    <location>
        <begin position="41"/>
        <end position="62"/>
    </location>
</feature>
<dbReference type="FunFam" id="2.30.38.10:FF:000001">
    <property type="entry name" value="Non-ribosomal peptide synthetase PvdI"/>
    <property type="match status" value="1"/>
</dbReference>
<evidence type="ECO:0000313" key="7">
    <source>
        <dbReference type="EMBL" id="QIQ04385.1"/>
    </source>
</evidence>
<dbReference type="Gene3D" id="3.30.559.10">
    <property type="entry name" value="Chloramphenicol acetyltransferase-like domain"/>
    <property type="match status" value="2"/>
</dbReference>
<reference evidence="7 8" key="1">
    <citation type="submission" date="2020-03" db="EMBL/GenBank/DDBJ databases">
        <title>A novel species.</title>
        <authorList>
            <person name="Gao J."/>
        </authorList>
    </citation>
    <scope>NUCLEOTIDE SEQUENCE [LARGE SCALE GENOMIC DNA]</scope>
    <source>
        <strain evidence="7 8">QMT-12</strain>
    </source>
</reference>
<dbReference type="InterPro" id="IPR029058">
    <property type="entry name" value="AB_hydrolase_fold"/>
</dbReference>
<dbReference type="Gene3D" id="3.40.50.1820">
    <property type="entry name" value="alpha/beta hydrolase"/>
    <property type="match status" value="1"/>
</dbReference>
<dbReference type="GO" id="GO:0005737">
    <property type="term" value="C:cytoplasm"/>
    <property type="evidence" value="ECO:0007669"/>
    <property type="project" value="TreeGrafter"/>
</dbReference>
<dbReference type="GO" id="GO:0008610">
    <property type="term" value="P:lipid biosynthetic process"/>
    <property type="evidence" value="ECO:0007669"/>
    <property type="project" value="UniProtKB-ARBA"/>
</dbReference>
<evidence type="ECO:0000256" key="3">
    <source>
        <dbReference type="ARBA" id="ARBA00022450"/>
    </source>
</evidence>
<dbReference type="KEGG" id="slia:HA039_20615"/>
<dbReference type="FunFam" id="3.40.50.980:FF:000001">
    <property type="entry name" value="Non-ribosomal peptide synthetase"/>
    <property type="match status" value="1"/>
</dbReference>
<dbReference type="PROSITE" id="PS00455">
    <property type="entry name" value="AMP_BINDING"/>
    <property type="match status" value="2"/>
</dbReference>
<name>A0A6G9H1K2_9ACTN</name>
<dbReference type="InterPro" id="IPR042099">
    <property type="entry name" value="ANL_N_sf"/>
</dbReference>
<dbReference type="InterPro" id="IPR020806">
    <property type="entry name" value="PKS_PP-bd"/>
</dbReference>
<dbReference type="FunFam" id="1.10.1200.10:FF:000005">
    <property type="entry name" value="Nonribosomal peptide synthetase 1"/>
    <property type="match status" value="1"/>
</dbReference>
<dbReference type="Pfam" id="PF13193">
    <property type="entry name" value="AMP-binding_C"/>
    <property type="match status" value="2"/>
</dbReference>
<dbReference type="PANTHER" id="PTHR45527">
    <property type="entry name" value="NONRIBOSOMAL PEPTIDE SYNTHETASE"/>
    <property type="match status" value="1"/>
</dbReference>
<keyword evidence="4" id="KW-0597">Phosphoprotein</keyword>
<dbReference type="SMART" id="SM00823">
    <property type="entry name" value="PKS_PP"/>
    <property type="match status" value="2"/>
</dbReference>
<dbReference type="PANTHER" id="PTHR45527:SF1">
    <property type="entry name" value="FATTY ACID SYNTHASE"/>
    <property type="match status" value="1"/>
</dbReference>
<dbReference type="SUPFAM" id="SSF52777">
    <property type="entry name" value="CoA-dependent acyltransferases"/>
    <property type="match status" value="4"/>
</dbReference>
<evidence type="ECO:0000256" key="2">
    <source>
        <dbReference type="ARBA" id="ARBA00006432"/>
    </source>
</evidence>
<dbReference type="CDD" id="cd05930">
    <property type="entry name" value="A_NRPS"/>
    <property type="match status" value="2"/>
</dbReference>
<dbReference type="Pfam" id="PF00668">
    <property type="entry name" value="Condensation"/>
    <property type="match status" value="2"/>
</dbReference>
<feature type="region of interest" description="Disordered" evidence="5">
    <location>
        <begin position="1"/>
        <end position="26"/>
    </location>
</feature>
<sequence>MTAPTAPTSPTGPAAPAGAPAPTAPTQQELRAQLLNRRLAGRAGRTGGAPARPAIPRADRTGPLELSAGQRQLWFLHQLDPDSPEYLLPMAYRLRGPLDPDTLRGAFDRLAAHHEILRTRYVLDGAEPRQIVDPPRPVDFTVTDLPGLDAAARDAEATAFTQARATETFDLATAHPLRVGVLRLADDDHVLVVVMHHIACDALTRPILLADLAALHRGERLPELPAQYADYAAWSLARQSGPAADRSLERWREQLAGLEPLALPTDRPRPAVRAWDGAAHGFDVPADVTTALRTLAQDSGATLFMVLLTAFQTLLGRYTGKQDVAVGTAVSARTRPELARMAGYAYNSLVLRARWDGDPAFTTVLGANRTTVLDAFDHQDTPFDRIADELEPGRDLSTTPLFQVMFDLAPGDGARGPDLPGITATPVAASGRIARFDLTMHLTEQDDGTLHGSLEYATALFDATTAARITGHYARLLAAVAAAPGTPLSDLEIIGPDERALLLDGPATPVGTAAPIDPAALRPVFETITEQAAATPFAVAARHGDTTLSYGRLDHQAEQLARRLVELGAGPDTMVGVLLDRSPQLVACLLGIWRAGAAYVPIDPEYPLPRVRHMLGTTGTRIVITQARYADRFEGTTTLLLDDPRERAVIGAARAELPRTYDLDQLAYVIHTSGSTGRPKGVLVTHRGLANYLTWTVGAYASAGTGGAPLFSSVAFDLGVPDLYAPLMTGQRVDLLPQDFDTADLGALLTEGAPYSFIKLTPGHLNLLEQQLTAGEIAHLAGLVIAAGDSFTATLATRWTEAAGPTGTRLAAEYGPTEITVGNSAYFVDEGITTELVPLGRALPNTTMYVLDDLLRPLPVGIPGEVWIGGIGLARGYAGRPDLTAERFLPDPYGPPGARLYRTGDLARVLPDGNLDFIARADHQVKLRGYRIEPGEIESALSAHPAVADAVALVREDSPGDQHLVAYLVAAEGADPQALTPAALRAHIGDTLPPYMVPSAYVTLPALPLTANGKLDRRALPAPGRAATAVGAHVEARDATERAVAEVWATVLGLDTVGVHDNFFDLGGDSIRAVSLVGALREAGWETTVRDIFEHRTVARLRAHLGEPRDTETPAVTPRFALIDEADRAVLPRDVTDAYPVSLTQAGMLVEMYGASPERRYHNITSFRIRDELPFDREAFQKAADLITERHEVMRTSFSLDGYSRPLQLVHAAASMPCVYDDLRHLPAGQRAEGLAEFADRDRERLFDLTTAPLMRMAVHLLDDESWWLSITECHPVIEGWSYHSQLMEMLRAYRALRTGAEPEPAPPLPAVRYADFVAGELRALDNPADRAHWERIVEGYERFDVPEGWADDAGPDERFRVDVPLGDTEAGLRALASAAEVPYKSVLHAAHSKVLSLLTRSGRFRGGMVADARPEEAGAERVSGMYLNSVPFPYETGAATWGELARQVFAREVELWPHRRFPMPAMRRPGGESHLIDVLFHYLDFHQVDTDLVDIMASRDDSPNEFRLVVGTPVPGHLSIASRTRTLSRGSAKRLAALYTAVLADMARTGADGDARGAFPDAYERRALEAPALPHSDIPADALAAFEARAAQSPRANALTYEAGSLTYGELDARANRMAHALRALGAGPETRVAVLLDRGPDLVAALLAVWKTGAAQVPVDPCTPDARIAHLGFTLGIASADHAERLGTVPVLVTDRITDDTPATPLGLTHDPDRLAYVLHTSGSTGEPKGVEISHRSLAHYLHWAVEEYASAGTGGAPWFTSVGFDLGLPALYAPLMTGQSVRLLPAAYAPQDFGAELLKGAPYSFVGLTPGHLTLLESQLTDAELGSLAALAICAGDAYPAAQAARVAARIPADGMRLAAEYGPTEATVAATATRVLPLGAQALGASDPGALAPEASASSAAAHPAEVGQAPGRPDATPTAATRPPAARPSGVRTGLQSADDLVAPVRARAPRSLVALGSPLPGVTLRLLDARLRPVPDGIVGEVYLGGEGLARGYAGQPGLTAAHFLPDPYGLPGTRLYRTGDLARRLPGGALEFMGRADDQVKIRGHRVEPAEAEAVLAADPAVREALVAAVDAADGGKRLAAWVVPAPGHPVSVPALRDRLRAVLPTAALPATITTVAELPLTAHGKRDRSALVARAATAADAPYLAPRTRTERLLAQVWADVLGLEQVGVRDHFRDLGGDSLLVPPLLLAARKAGLALDLATALRHPTVELLAQALDHGSPAAQDHRSPAAPDHHSSVQEGS</sequence>
<evidence type="ECO:0000256" key="4">
    <source>
        <dbReference type="ARBA" id="ARBA00022553"/>
    </source>
</evidence>
<dbReference type="InterPro" id="IPR020845">
    <property type="entry name" value="AMP-binding_CS"/>
</dbReference>
<keyword evidence="3" id="KW-0596">Phosphopantetheine</keyword>
<dbReference type="EMBL" id="CP050177">
    <property type="protein sequence ID" value="QIQ04385.1"/>
    <property type="molecule type" value="Genomic_DNA"/>
</dbReference>
<dbReference type="Gene3D" id="3.30.559.30">
    <property type="entry name" value="Nonribosomal peptide synthetase, condensation domain"/>
    <property type="match status" value="2"/>
</dbReference>
<dbReference type="InterPro" id="IPR025110">
    <property type="entry name" value="AMP-bd_C"/>
</dbReference>
<dbReference type="Gene3D" id="3.40.50.980">
    <property type="match status" value="4"/>
</dbReference>
<dbReference type="RefSeq" id="WP_167032114.1">
    <property type="nucleotide sequence ID" value="NZ_CP050177.1"/>
</dbReference>
<dbReference type="GO" id="GO:0003824">
    <property type="term" value="F:catalytic activity"/>
    <property type="evidence" value="ECO:0007669"/>
    <property type="project" value="InterPro"/>
</dbReference>
<evidence type="ECO:0000259" key="6">
    <source>
        <dbReference type="PROSITE" id="PS50075"/>
    </source>
</evidence>